<evidence type="ECO:0008006" key="4">
    <source>
        <dbReference type="Google" id="ProtNLM"/>
    </source>
</evidence>
<feature type="binding site" evidence="1">
    <location>
        <position position="35"/>
    </location>
    <ligand>
        <name>ATP</name>
        <dbReference type="ChEBI" id="CHEBI:30616"/>
    </ligand>
</feature>
<dbReference type="InterPro" id="IPR017441">
    <property type="entry name" value="Protein_kinase_ATP_BS"/>
</dbReference>
<dbReference type="STRING" id="40148.A0A0E0BH80"/>
<organism evidence="2">
    <name type="scientific">Oryza glumipatula</name>
    <dbReference type="NCBI Taxonomy" id="40148"/>
    <lineage>
        <taxon>Eukaryota</taxon>
        <taxon>Viridiplantae</taxon>
        <taxon>Streptophyta</taxon>
        <taxon>Embryophyta</taxon>
        <taxon>Tracheophyta</taxon>
        <taxon>Spermatophyta</taxon>
        <taxon>Magnoliopsida</taxon>
        <taxon>Liliopsida</taxon>
        <taxon>Poales</taxon>
        <taxon>Poaceae</taxon>
        <taxon>BOP clade</taxon>
        <taxon>Oryzoideae</taxon>
        <taxon>Oryzeae</taxon>
        <taxon>Oryzinae</taxon>
        <taxon>Oryza</taxon>
    </lineage>
</organism>
<evidence type="ECO:0000256" key="1">
    <source>
        <dbReference type="PROSITE-ProRule" id="PRU10141"/>
    </source>
</evidence>
<evidence type="ECO:0000313" key="2">
    <source>
        <dbReference type="EnsemblPlants" id="OGLUM11G07870.1"/>
    </source>
</evidence>
<proteinExistence type="predicted"/>
<dbReference type="InterPro" id="IPR011009">
    <property type="entry name" value="Kinase-like_dom_sf"/>
</dbReference>
<keyword evidence="1" id="KW-0067">ATP-binding</keyword>
<protein>
    <recommendedName>
        <fullName evidence="4">Protein kinase domain-containing protein</fullName>
    </recommendedName>
</protein>
<keyword evidence="3" id="KW-1185">Reference proteome</keyword>
<dbReference type="HOGENOM" id="CLU_2254311_0_0_1"/>
<dbReference type="SUPFAM" id="SSF56112">
    <property type="entry name" value="Protein kinase-like (PK-like)"/>
    <property type="match status" value="1"/>
</dbReference>
<evidence type="ECO:0000313" key="3">
    <source>
        <dbReference type="Proteomes" id="UP000026961"/>
    </source>
</evidence>
<dbReference type="PROSITE" id="PS00107">
    <property type="entry name" value="PROTEIN_KINASE_ATP"/>
    <property type="match status" value="1"/>
</dbReference>
<dbReference type="EnsemblPlants" id="OGLUM11G07870.1">
    <property type="protein sequence ID" value="OGLUM11G07870.1"/>
    <property type="gene ID" value="OGLUM11G07870"/>
</dbReference>
<reference evidence="2" key="2">
    <citation type="submission" date="2018-05" db="EMBL/GenBank/DDBJ databases">
        <title>OgluRS3 (Oryza glumaepatula Reference Sequence Version 3).</title>
        <authorList>
            <person name="Zhang J."/>
            <person name="Kudrna D."/>
            <person name="Lee S."/>
            <person name="Talag J."/>
            <person name="Welchert J."/>
            <person name="Wing R.A."/>
        </authorList>
    </citation>
    <scope>NUCLEOTIDE SEQUENCE [LARGE SCALE GENOMIC DNA]</scope>
</reference>
<accession>A0A0E0BH80</accession>
<name>A0A0E0BH80_9ORYZ</name>
<reference evidence="2" key="1">
    <citation type="submission" date="2015-04" db="UniProtKB">
        <authorList>
            <consortium name="EnsemblPlants"/>
        </authorList>
    </citation>
    <scope>IDENTIFICATION</scope>
</reference>
<dbReference type="Gene3D" id="1.10.510.10">
    <property type="entry name" value="Transferase(Phosphotransferase) domain 1"/>
    <property type="match status" value="1"/>
</dbReference>
<sequence length="104" mass="11534">MLGKGATATTYRVAKGGDNVIMDNASVSGEVVVVKRMRWREENRGPARVPLEWQTRLKLAQDAAQGLAYLHGMSGGKLAHRHLTSRRRRPRAALRLARALPRPP</sequence>
<dbReference type="Gramene" id="OGLUM11G07870.1">
    <property type="protein sequence ID" value="OGLUM11G07870.1"/>
    <property type="gene ID" value="OGLUM11G07870"/>
</dbReference>
<dbReference type="AlphaFoldDB" id="A0A0E0BH80"/>
<dbReference type="Proteomes" id="UP000026961">
    <property type="component" value="Chromosome 11"/>
</dbReference>
<dbReference type="GO" id="GO:0005524">
    <property type="term" value="F:ATP binding"/>
    <property type="evidence" value="ECO:0007669"/>
    <property type="project" value="UniProtKB-UniRule"/>
</dbReference>
<keyword evidence="1" id="KW-0547">Nucleotide-binding</keyword>